<feature type="region of interest" description="Disordered" evidence="1">
    <location>
        <begin position="1"/>
        <end position="28"/>
    </location>
</feature>
<organism evidence="3">
    <name type="scientific">marine sediment metagenome</name>
    <dbReference type="NCBI Taxonomy" id="412755"/>
    <lineage>
        <taxon>unclassified sequences</taxon>
        <taxon>metagenomes</taxon>
        <taxon>ecological metagenomes</taxon>
    </lineage>
</organism>
<accession>X1NVT2</accession>
<dbReference type="AlphaFoldDB" id="X1NVT2"/>
<sequence>MYDPASGVKMKRKDKRTRKIWQQGRRNKHKELLDMLKLENPGATELTLDKKRKKNEKKRGHTSI</sequence>
<comment type="caution">
    <text evidence="3">The sequence shown here is derived from an EMBL/GenBank/DDBJ whole genome shotgun (WGS) entry which is preliminary data.</text>
</comment>
<dbReference type="EMBL" id="BARV01042394">
    <property type="protein sequence ID" value="GAI47676.1"/>
    <property type="molecule type" value="Genomic_DNA"/>
</dbReference>
<feature type="compositionally biased region" description="Basic residues" evidence="1">
    <location>
        <begin position="50"/>
        <end position="64"/>
    </location>
</feature>
<dbReference type="EMBL" id="BARV01042401">
    <property type="protein sequence ID" value="GAI47718.1"/>
    <property type="molecule type" value="Genomic_DNA"/>
</dbReference>
<feature type="region of interest" description="Disordered" evidence="1">
    <location>
        <begin position="40"/>
        <end position="64"/>
    </location>
</feature>
<feature type="compositionally biased region" description="Basic residues" evidence="1">
    <location>
        <begin position="9"/>
        <end position="28"/>
    </location>
</feature>
<reference evidence="3" key="1">
    <citation type="journal article" date="2014" name="Front. Microbiol.">
        <title>High frequency of phylogenetically diverse reductive dehalogenase-homologous genes in deep subseafloor sedimentary metagenomes.</title>
        <authorList>
            <person name="Kawai M."/>
            <person name="Futagami T."/>
            <person name="Toyoda A."/>
            <person name="Takaki Y."/>
            <person name="Nishi S."/>
            <person name="Hori S."/>
            <person name="Arai W."/>
            <person name="Tsubouchi T."/>
            <person name="Morono Y."/>
            <person name="Uchiyama I."/>
            <person name="Ito T."/>
            <person name="Fujiyama A."/>
            <person name="Inagaki F."/>
            <person name="Takami H."/>
        </authorList>
    </citation>
    <scope>NUCLEOTIDE SEQUENCE</scope>
    <source>
        <strain evidence="3">Expedition CK06-06</strain>
    </source>
</reference>
<protein>
    <submittedName>
        <fullName evidence="3">Uncharacterized protein</fullName>
    </submittedName>
</protein>
<evidence type="ECO:0000313" key="3">
    <source>
        <dbReference type="EMBL" id="GAI47718.1"/>
    </source>
</evidence>
<proteinExistence type="predicted"/>
<evidence type="ECO:0000256" key="1">
    <source>
        <dbReference type="SAM" id="MobiDB-lite"/>
    </source>
</evidence>
<name>X1NVT2_9ZZZZ</name>
<evidence type="ECO:0000313" key="2">
    <source>
        <dbReference type="EMBL" id="GAI47676.1"/>
    </source>
</evidence>
<gene>
    <name evidence="2" type="ORF">S06H3_63771</name>
    <name evidence="3" type="ORF">S06H3_63779</name>
</gene>